<gene>
    <name evidence="1" type="ORF">Q7A36_00075</name>
</gene>
<evidence type="ECO:0000313" key="2">
    <source>
        <dbReference type="Proteomes" id="UP001243009"/>
    </source>
</evidence>
<organism evidence="1 2">
    <name type="scientific">Paracraurococcus lichenis</name>
    <dbReference type="NCBI Taxonomy" id="3064888"/>
    <lineage>
        <taxon>Bacteria</taxon>
        <taxon>Pseudomonadati</taxon>
        <taxon>Pseudomonadota</taxon>
        <taxon>Alphaproteobacteria</taxon>
        <taxon>Acetobacterales</taxon>
        <taxon>Roseomonadaceae</taxon>
        <taxon>Paracraurococcus</taxon>
    </lineage>
</organism>
<comment type="caution">
    <text evidence="1">The sequence shown here is derived from an EMBL/GenBank/DDBJ whole genome shotgun (WGS) entry which is preliminary data.</text>
</comment>
<keyword evidence="2" id="KW-1185">Reference proteome</keyword>
<dbReference type="EMBL" id="JAUTWS010000001">
    <property type="protein sequence ID" value="MDO9706715.1"/>
    <property type="molecule type" value="Genomic_DNA"/>
</dbReference>
<protein>
    <recommendedName>
        <fullName evidence="3">DUF1127 domain-containing protein</fullName>
    </recommendedName>
</protein>
<evidence type="ECO:0000313" key="1">
    <source>
        <dbReference type="EMBL" id="MDO9706715.1"/>
    </source>
</evidence>
<dbReference type="RefSeq" id="WP_305101590.1">
    <property type="nucleotide sequence ID" value="NZ_JAUTWS010000001.1"/>
</dbReference>
<sequence length="69" mass="7240">MSTSVTSVALPACLTPGTSTLAARLGRWLRRRRQAVTLAWMDARLCEDAGLALPAPRPLAARLVIPGGG</sequence>
<evidence type="ECO:0008006" key="3">
    <source>
        <dbReference type="Google" id="ProtNLM"/>
    </source>
</evidence>
<proteinExistence type="predicted"/>
<name>A0ABT9DS33_9PROT</name>
<dbReference type="Proteomes" id="UP001243009">
    <property type="component" value="Unassembled WGS sequence"/>
</dbReference>
<reference evidence="1 2" key="1">
    <citation type="submission" date="2023-08" db="EMBL/GenBank/DDBJ databases">
        <title>The draft genome sequence of Paracraurococcus sp. LOR1-02.</title>
        <authorList>
            <person name="Kingkaew E."/>
            <person name="Tanasupawat S."/>
        </authorList>
    </citation>
    <scope>NUCLEOTIDE SEQUENCE [LARGE SCALE GENOMIC DNA]</scope>
    <source>
        <strain evidence="1 2">LOR1-02</strain>
    </source>
</reference>
<accession>A0ABT9DS33</accession>